<accession>A0ABW4Z1C9</accession>
<dbReference type="RefSeq" id="WP_213353996.1">
    <property type="nucleotide sequence ID" value="NZ_JAHBGB010000037.1"/>
</dbReference>
<comment type="caution">
    <text evidence="1">The sequence shown here is derived from an EMBL/GenBank/DDBJ whole genome shotgun (WGS) entry which is preliminary data.</text>
</comment>
<dbReference type="Pfam" id="PF08811">
    <property type="entry name" value="DUF1800"/>
    <property type="match status" value="1"/>
</dbReference>
<name>A0ABW4Z1C9_9HYPH</name>
<reference evidence="2" key="1">
    <citation type="journal article" date="2019" name="Int. J. Syst. Evol. Microbiol.">
        <title>The Global Catalogue of Microorganisms (GCM) 10K type strain sequencing project: providing services to taxonomists for standard genome sequencing and annotation.</title>
        <authorList>
            <consortium name="The Broad Institute Genomics Platform"/>
            <consortium name="The Broad Institute Genome Sequencing Center for Infectious Disease"/>
            <person name="Wu L."/>
            <person name="Ma J."/>
        </authorList>
    </citation>
    <scope>NUCLEOTIDE SEQUENCE [LARGE SCALE GENOMIC DNA]</scope>
    <source>
        <strain evidence="2">CCM 7435</strain>
    </source>
</reference>
<proteinExistence type="predicted"/>
<organism evidence="1 2">
    <name type="scientific">Ancylobacter oerskovii</name>
    <dbReference type="NCBI Taxonomy" id="459519"/>
    <lineage>
        <taxon>Bacteria</taxon>
        <taxon>Pseudomonadati</taxon>
        <taxon>Pseudomonadota</taxon>
        <taxon>Alphaproteobacteria</taxon>
        <taxon>Hyphomicrobiales</taxon>
        <taxon>Xanthobacteraceae</taxon>
        <taxon>Ancylobacter</taxon>
    </lineage>
</organism>
<evidence type="ECO:0000313" key="1">
    <source>
        <dbReference type="EMBL" id="MFD2142406.1"/>
    </source>
</evidence>
<sequence length="501" mass="53340">MSDDLAALTALRRFGLGPRRGDLARIRSDPRGALIEELAQPATARLEDTSLPGSQQALARNAAYQRAVTRARQQKAPVAEAARATSVALRAPAERAPGGSMEAASGGMATPPAGMATPPVGMAAPSMGGNGLGPSPDVPVYEQEVAARLIRLHDVPVGFTERLVLFWANHFAIALKDGTVRILAGAFEREAIRPHVLGRFADMLKAVEQHPAMLFYLDNNQSAGPASNVALKNRRGLNENLARETLELHTLGVAGGYSQADVTSLARILTGWTVASADEDAFNGGRFTFAPVRHEPGEQTLLGHVYPEGGVEQGEAALLALAAHPATARHIARKFAAHFVGDDPPPALVDRLAASFRTSGGDLKELARSLIESPQAWEAPADKLRSPQEFLFAAVRLTGKPDQVKMALGQLVAMGQPMWNPGSPKGFPDRSDEWLSPTGIKTRLDVADQIGRIAGAADPLELAEAAFGASVSQETLRAIRRAESRPQAVALLLMVPEFQRR</sequence>
<dbReference type="Proteomes" id="UP001597299">
    <property type="component" value="Unassembled WGS sequence"/>
</dbReference>
<dbReference type="InterPro" id="IPR014917">
    <property type="entry name" value="DUF1800"/>
</dbReference>
<keyword evidence="2" id="KW-1185">Reference proteome</keyword>
<gene>
    <name evidence="1" type="ORF">ACFSNC_18530</name>
</gene>
<evidence type="ECO:0000313" key="2">
    <source>
        <dbReference type="Proteomes" id="UP001597299"/>
    </source>
</evidence>
<protein>
    <submittedName>
        <fullName evidence="1">DUF1800 family protein</fullName>
    </submittedName>
</protein>
<dbReference type="EMBL" id="JBHUHD010000001">
    <property type="protein sequence ID" value="MFD2142406.1"/>
    <property type="molecule type" value="Genomic_DNA"/>
</dbReference>